<dbReference type="AlphaFoldDB" id="A0A4V3CZB9"/>
<sequence>MNKQPAVRIARWSATHPWRAVVLWLVFVAVCVGVGSVVTTVKATDVDLSVGESSTAAAIREAGKFDDHPQENVLITAKAGQLDQRHAMAVAGEASARMHALPEVLSVGDPAPAPDGKAVTLPLTMRGPPEDGDAHVQPLLDATAAVQAAHPDLRVEQVGDASLDKGIGDQLGNDFEHAEILSLPVTLIILLVAFGAITAAGVPVLLALSAVGSSIGLAALASHVFPDSGSTSQVILLMGMAVGVDYSLFYLKREREERAKGASHVRAVEIAAATSGHAVVVSAFAVIVSMAGLYLADDAIFNSLGTGSIIVVAVAMMGSLTVLPALLAKLGKRVDRPRVPLLWRLTNRGGEPRLWPALLKPALKHPAITLVVSVGALLALALPVLDIKLASSDITTLPREIPAVQAYDRLTAAFPSEGTTNVIMVQAGAGQAGAVDAQVGALAKRVAADPLFAHDQKPRVTVSADKTVHMIKVGIPFEPNTEQAKQSVERLRGDIVPATLGHVPGARTAVSGEVAGNIDYTQHVKDKLPWVVGFVLLLTLLMMAYAFRSLVIALSAIVLNMLSAGAAFGVMSAVFQHSWAEGLLDFHSTGAIVSWMPLFVFTMLFGLSMDYHVFVVSRIREAAMRGMPTREAVRAGITRSAGVVTSAAVVMISVFAIFATLSMIEMKQLGVGLGVAVLIDAMIVRVLVLPSLMSLLGKANWWPSRGVRRASTQVVPDSAAATQPLAKIGG</sequence>
<comment type="subcellular location">
    <subcellularLocation>
        <location evidence="1">Cell membrane</location>
        <topology evidence="1">Multi-pass membrane protein</topology>
    </subcellularLocation>
</comment>
<feature type="transmembrane region" description="Helical" evidence="6">
    <location>
        <begin position="21"/>
        <end position="41"/>
    </location>
</feature>
<feature type="transmembrane region" description="Helical" evidence="6">
    <location>
        <begin position="204"/>
        <end position="225"/>
    </location>
</feature>
<feature type="transmembrane region" description="Helical" evidence="6">
    <location>
        <begin position="272"/>
        <end position="296"/>
    </location>
</feature>
<evidence type="ECO:0000256" key="2">
    <source>
        <dbReference type="ARBA" id="ARBA00022475"/>
    </source>
</evidence>
<feature type="transmembrane region" description="Helical" evidence="6">
    <location>
        <begin position="669"/>
        <end position="688"/>
    </location>
</feature>
<keyword evidence="5 6" id="KW-0472">Membrane</keyword>
<feature type="transmembrane region" description="Helical" evidence="6">
    <location>
        <begin position="367"/>
        <end position="385"/>
    </location>
</feature>
<dbReference type="OrthoDB" id="7051771at2"/>
<evidence type="ECO:0000313" key="9">
    <source>
        <dbReference type="Proteomes" id="UP000295444"/>
    </source>
</evidence>
<organism evidence="8 9">
    <name type="scientific">Labedaea rhizosphaerae</name>
    <dbReference type="NCBI Taxonomy" id="598644"/>
    <lineage>
        <taxon>Bacteria</taxon>
        <taxon>Bacillati</taxon>
        <taxon>Actinomycetota</taxon>
        <taxon>Actinomycetes</taxon>
        <taxon>Pseudonocardiales</taxon>
        <taxon>Pseudonocardiaceae</taxon>
        <taxon>Labedaea</taxon>
    </lineage>
</organism>
<evidence type="ECO:0000256" key="4">
    <source>
        <dbReference type="ARBA" id="ARBA00022989"/>
    </source>
</evidence>
<dbReference type="PANTHER" id="PTHR33406">
    <property type="entry name" value="MEMBRANE PROTEIN MJ1562-RELATED"/>
    <property type="match status" value="1"/>
</dbReference>
<feature type="transmembrane region" description="Helical" evidence="6">
    <location>
        <begin position="637"/>
        <end position="663"/>
    </location>
</feature>
<evidence type="ECO:0000313" key="8">
    <source>
        <dbReference type="EMBL" id="TDP97448.1"/>
    </source>
</evidence>
<feature type="transmembrane region" description="Helical" evidence="6">
    <location>
        <begin position="308"/>
        <end position="328"/>
    </location>
</feature>
<evidence type="ECO:0000259" key="7">
    <source>
        <dbReference type="Pfam" id="PF03176"/>
    </source>
</evidence>
<dbReference type="InterPro" id="IPR004869">
    <property type="entry name" value="MMPL_dom"/>
</dbReference>
<feature type="transmembrane region" description="Helical" evidence="6">
    <location>
        <begin position="554"/>
        <end position="575"/>
    </location>
</feature>
<dbReference type="Proteomes" id="UP000295444">
    <property type="component" value="Unassembled WGS sequence"/>
</dbReference>
<feature type="transmembrane region" description="Helical" evidence="6">
    <location>
        <begin position="180"/>
        <end position="197"/>
    </location>
</feature>
<dbReference type="SUPFAM" id="SSF82866">
    <property type="entry name" value="Multidrug efflux transporter AcrB transmembrane domain"/>
    <property type="match status" value="2"/>
</dbReference>
<feature type="domain" description="Membrane transport protein MMPL" evidence="7">
    <location>
        <begin position="397"/>
        <end position="708"/>
    </location>
</feature>
<evidence type="ECO:0000256" key="1">
    <source>
        <dbReference type="ARBA" id="ARBA00004651"/>
    </source>
</evidence>
<evidence type="ECO:0000256" key="6">
    <source>
        <dbReference type="SAM" id="Phobius"/>
    </source>
</evidence>
<keyword evidence="4 6" id="KW-1133">Transmembrane helix</keyword>
<name>A0A4V3CZB9_LABRH</name>
<dbReference type="InterPro" id="IPR050545">
    <property type="entry name" value="Mycobact_MmpL"/>
</dbReference>
<keyword evidence="2" id="KW-1003">Cell membrane</keyword>
<protein>
    <submittedName>
        <fullName evidence="8">RND superfamily putative drug exporter</fullName>
    </submittedName>
</protein>
<gene>
    <name evidence="8" type="ORF">EV186_103412</name>
</gene>
<feature type="domain" description="Membrane transport protein MMPL" evidence="7">
    <location>
        <begin position="67"/>
        <end position="358"/>
    </location>
</feature>
<keyword evidence="3 6" id="KW-0812">Transmembrane</keyword>
<comment type="caution">
    <text evidence="8">The sequence shown here is derived from an EMBL/GenBank/DDBJ whole genome shotgun (WGS) entry which is preliminary data.</text>
</comment>
<keyword evidence="9" id="KW-1185">Reference proteome</keyword>
<dbReference type="GO" id="GO:0005886">
    <property type="term" value="C:plasma membrane"/>
    <property type="evidence" value="ECO:0007669"/>
    <property type="project" value="UniProtKB-SubCell"/>
</dbReference>
<reference evidence="8 9" key="1">
    <citation type="submission" date="2019-03" db="EMBL/GenBank/DDBJ databases">
        <title>Genomic Encyclopedia of Type Strains, Phase IV (KMG-IV): sequencing the most valuable type-strain genomes for metagenomic binning, comparative biology and taxonomic classification.</title>
        <authorList>
            <person name="Goeker M."/>
        </authorList>
    </citation>
    <scope>NUCLEOTIDE SEQUENCE [LARGE SCALE GENOMIC DNA]</scope>
    <source>
        <strain evidence="8 9">DSM 45361</strain>
    </source>
</reference>
<feature type="transmembrane region" description="Helical" evidence="6">
    <location>
        <begin position="528"/>
        <end position="547"/>
    </location>
</feature>
<dbReference type="RefSeq" id="WP_133850655.1">
    <property type="nucleotide sequence ID" value="NZ_SNXZ01000003.1"/>
</dbReference>
<evidence type="ECO:0000256" key="5">
    <source>
        <dbReference type="ARBA" id="ARBA00023136"/>
    </source>
</evidence>
<dbReference type="Gene3D" id="1.20.1640.10">
    <property type="entry name" value="Multidrug efflux transporter AcrB transmembrane domain"/>
    <property type="match status" value="2"/>
</dbReference>
<dbReference type="EMBL" id="SNXZ01000003">
    <property type="protein sequence ID" value="TDP97448.1"/>
    <property type="molecule type" value="Genomic_DNA"/>
</dbReference>
<feature type="transmembrane region" description="Helical" evidence="6">
    <location>
        <begin position="231"/>
        <end position="251"/>
    </location>
</feature>
<dbReference type="Pfam" id="PF03176">
    <property type="entry name" value="MMPL"/>
    <property type="match status" value="2"/>
</dbReference>
<evidence type="ECO:0000256" key="3">
    <source>
        <dbReference type="ARBA" id="ARBA00022692"/>
    </source>
</evidence>
<accession>A0A4V3CZB9</accession>
<dbReference type="PANTHER" id="PTHR33406:SF13">
    <property type="entry name" value="MEMBRANE PROTEIN YDFJ"/>
    <property type="match status" value="1"/>
</dbReference>
<feature type="transmembrane region" description="Helical" evidence="6">
    <location>
        <begin position="595"/>
        <end position="616"/>
    </location>
</feature>
<proteinExistence type="predicted"/>